<gene>
    <name evidence="2" type="ORF">J4Q44_G00201980</name>
</gene>
<sequence>MFGNWKYLPAHERRSVCGAVPFHTTEKRGLRATGDVSAARTVFRRTRARCLRPAGGHSDKETESQARDRPLTGRGRGGSSVTTATPSPTSSPRASDKHIHTVGPRYLSGSILVP</sequence>
<keyword evidence="3" id="KW-1185">Reference proteome</keyword>
<evidence type="ECO:0000256" key="1">
    <source>
        <dbReference type="SAM" id="MobiDB-lite"/>
    </source>
</evidence>
<evidence type="ECO:0000313" key="2">
    <source>
        <dbReference type="EMBL" id="KAK6308735.1"/>
    </source>
</evidence>
<comment type="caution">
    <text evidence="2">The sequence shown here is derived from an EMBL/GenBank/DDBJ whole genome shotgun (WGS) entry which is preliminary data.</text>
</comment>
<dbReference type="AlphaFoldDB" id="A0AAN8QM89"/>
<accession>A0AAN8QM89</accession>
<reference evidence="2 3" key="1">
    <citation type="submission" date="2021-04" db="EMBL/GenBank/DDBJ databases">
        <authorList>
            <person name="De Guttry C."/>
            <person name="Zahm M."/>
            <person name="Klopp C."/>
            <person name="Cabau C."/>
            <person name="Louis A."/>
            <person name="Berthelot C."/>
            <person name="Parey E."/>
            <person name="Roest Crollius H."/>
            <person name="Montfort J."/>
            <person name="Robinson-Rechavi M."/>
            <person name="Bucao C."/>
            <person name="Bouchez O."/>
            <person name="Gislard M."/>
            <person name="Lluch J."/>
            <person name="Milhes M."/>
            <person name="Lampietro C."/>
            <person name="Lopez Roques C."/>
            <person name="Donnadieu C."/>
            <person name="Braasch I."/>
            <person name="Desvignes T."/>
            <person name="Postlethwait J."/>
            <person name="Bobe J."/>
            <person name="Wedekind C."/>
            <person name="Guiguen Y."/>
        </authorList>
    </citation>
    <scope>NUCLEOTIDE SEQUENCE [LARGE SCALE GENOMIC DNA]</scope>
    <source>
        <strain evidence="2">Cs_M1</strain>
        <tissue evidence="2">Blood</tissue>
    </source>
</reference>
<dbReference type="Proteomes" id="UP001356427">
    <property type="component" value="Unassembled WGS sequence"/>
</dbReference>
<evidence type="ECO:0000313" key="3">
    <source>
        <dbReference type="Proteomes" id="UP001356427"/>
    </source>
</evidence>
<name>A0AAN8QM89_9TELE</name>
<organism evidence="2 3">
    <name type="scientific">Coregonus suidteri</name>
    <dbReference type="NCBI Taxonomy" id="861788"/>
    <lineage>
        <taxon>Eukaryota</taxon>
        <taxon>Metazoa</taxon>
        <taxon>Chordata</taxon>
        <taxon>Craniata</taxon>
        <taxon>Vertebrata</taxon>
        <taxon>Euteleostomi</taxon>
        <taxon>Actinopterygii</taxon>
        <taxon>Neopterygii</taxon>
        <taxon>Teleostei</taxon>
        <taxon>Protacanthopterygii</taxon>
        <taxon>Salmoniformes</taxon>
        <taxon>Salmonidae</taxon>
        <taxon>Coregoninae</taxon>
        <taxon>Coregonus</taxon>
    </lineage>
</organism>
<feature type="compositionally biased region" description="Low complexity" evidence="1">
    <location>
        <begin position="79"/>
        <end position="93"/>
    </location>
</feature>
<protein>
    <submittedName>
        <fullName evidence="2">Uncharacterized protein</fullName>
    </submittedName>
</protein>
<dbReference type="EMBL" id="JAGTTL010000018">
    <property type="protein sequence ID" value="KAK6308735.1"/>
    <property type="molecule type" value="Genomic_DNA"/>
</dbReference>
<feature type="region of interest" description="Disordered" evidence="1">
    <location>
        <begin position="48"/>
        <end position="114"/>
    </location>
</feature>
<feature type="compositionally biased region" description="Basic and acidic residues" evidence="1">
    <location>
        <begin position="57"/>
        <end position="71"/>
    </location>
</feature>
<proteinExistence type="predicted"/>